<evidence type="ECO:0000256" key="2">
    <source>
        <dbReference type="ARBA" id="ARBA00022679"/>
    </source>
</evidence>
<evidence type="ECO:0000313" key="7">
    <source>
        <dbReference type="EMBL" id="KAB1442162.1"/>
    </source>
</evidence>
<keyword evidence="3 4" id="KW-0949">S-adenosyl-L-methionine</keyword>
<name>A0A6N6N383_9BACT</name>
<evidence type="ECO:0000259" key="6">
    <source>
        <dbReference type="PROSITE" id="PS50926"/>
    </source>
</evidence>
<sequence>MQKGEMIECGVEALAFGGDGIARVDGMAVFVQRGLPGQRVRARLTLVKKRFAKAVVEEVLEQTPHFVEPQCPHFGVCGGCVWQDLAYSEQLAWKSRQVSDALARIGGVEPEMLEPVPSPAVFGYRNKMEFAFAGGRADEPLRLGLHARTEPGRKGQGAVFDVERCPLCSERTMDVLREARLLCQESGIAAYDPASGRGYWRHLVVRHTGTDQLMAHLITADDPKLHKDAARIVEALHASIPGMDSCVHSSRRSRNTLAFGERVHHVSGSKYIEERLLRGDTAVRYRISANSFFQTNTQGASDLYDAVLHMGGFSADQTVLDLYCGAGGIGLFLAGVVRRVVGFELSPDAVRDAYANARMNGLENCEYHAGSLEDGLNLDSLPRPDVVVCDPPRSGMHEPVVKALLALRPKRIVAVSCDPATLARDCSRLAPQYSVVRAQAVDLFAHTHHVETVAILERADFD</sequence>
<dbReference type="NCBIfam" id="TIGR00479">
    <property type="entry name" value="rumA"/>
    <property type="match status" value="1"/>
</dbReference>
<feature type="active site" description="Nucleophile" evidence="4">
    <location>
        <position position="417"/>
    </location>
</feature>
<dbReference type="PANTHER" id="PTHR11061:SF30">
    <property type="entry name" value="TRNA (URACIL(54)-C(5))-METHYLTRANSFERASE"/>
    <property type="match status" value="1"/>
</dbReference>
<dbReference type="Gene3D" id="3.40.50.150">
    <property type="entry name" value="Vaccinia Virus protein VP39"/>
    <property type="match status" value="1"/>
</dbReference>
<accession>A0A6N6N383</accession>
<evidence type="ECO:0000256" key="1">
    <source>
        <dbReference type="ARBA" id="ARBA00022603"/>
    </source>
</evidence>
<dbReference type="InterPro" id="IPR029063">
    <property type="entry name" value="SAM-dependent_MTases_sf"/>
</dbReference>
<dbReference type="PROSITE" id="PS50926">
    <property type="entry name" value="TRAM"/>
    <property type="match status" value="1"/>
</dbReference>
<dbReference type="InterPro" id="IPR012340">
    <property type="entry name" value="NA-bd_OB-fold"/>
</dbReference>
<keyword evidence="2 4" id="KW-0808">Transferase</keyword>
<organism evidence="7 8">
    <name type="scientific">Pseudodesulfovibrio senegalensis</name>
    <dbReference type="NCBI Taxonomy" id="1721087"/>
    <lineage>
        <taxon>Bacteria</taxon>
        <taxon>Pseudomonadati</taxon>
        <taxon>Thermodesulfobacteriota</taxon>
        <taxon>Desulfovibrionia</taxon>
        <taxon>Desulfovibrionales</taxon>
        <taxon>Desulfovibrionaceae</taxon>
    </lineage>
</organism>
<evidence type="ECO:0000256" key="5">
    <source>
        <dbReference type="PROSITE-ProRule" id="PRU10015"/>
    </source>
</evidence>
<reference evidence="7 8" key="1">
    <citation type="journal article" date="2017" name="Int. J. Syst. Evol. Microbiol.">
        <title>Desulfovibrio senegalensis sp. nov., a mesophilic sulfate reducer isolated from marine sediment.</title>
        <authorList>
            <person name="Thioye A."/>
            <person name="Gam Z.B.A."/>
            <person name="Mbengue M."/>
            <person name="Cayol J.L."/>
            <person name="Joseph-Bartoli M."/>
            <person name="Toure-Kane C."/>
            <person name="Labat M."/>
        </authorList>
    </citation>
    <scope>NUCLEOTIDE SEQUENCE [LARGE SCALE GENOMIC DNA]</scope>
    <source>
        <strain evidence="7 8">DSM 101509</strain>
    </source>
</reference>
<dbReference type="InterPro" id="IPR030390">
    <property type="entry name" value="MeTrfase_TrmA_AS"/>
</dbReference>
<protein>
    <submittedName>
        <fullName evidence="7">23S rRNA (Uracil(1939)-C(5))-methyltransferase RlmD</fullName>
        <ecNumber evidence="7">2.1.1.190</ecNumber>
    </submittedName>
</protein>
<dbReference type="CDD" id="cd02440">
    <property type="entry name" value="AdoMet_MTases"/>
    <property type="match status" value="1"/>
</dbReference>
<dbReference type="EMBL" id="WAIE01000002">
    <property type="protein sequence ID" value="KAB1442162.1"/>
    <property type="molecule type" value="Genomic_DNA"/>
</dbReference>
<feature type="binding site" evidence="4">
    <location>
        <position position="294"/>
    </location>
    <ligand>
        <name>S-adenosyl-L-methionine</name>
        <dbReference type="ChEBI" id="CHEBI:59789"/>
    </ligand>
</feature>
<dbReference type="GO" id="GO:0070041">
    <property type="term" value="F:rRNA (uridine-C5-)-methyltransferase activity"/>
    <property type="evidence" value="ECO:0007669"/>
    <property type="project" value="TreeGrafter"/>
</dbReference>
<gene>
    <name evidence="7" type="primary">rlmD</name>
    <name evidence="7" type="ORF">F8A88_06770</name>
</gene>
<dbReference type="Proteomes" id="UP000438699">
    <property type="component" value="Unassembled WGS sequence"/>
</dbReference>
<dbReference type="GO" id="GO:0070475">
    <property type="term" value="P:rRNA base methylation"/>
    <property type="evidence" value="ECO:0007669"/>
    <property type="project" value="TreeGrafter"/>
</dbReference>
<keyword evidence="1 4" id="KW-0489">Methyltransferase</keyword>
<feature type="binding site" evidence="4">
    <location>
        <position position="390"/>
    </location>
    <ligand>
        <name>S-adenosyl-L-methionine</name>
        <dbReference type="ChEBI" id="CHEBI:59789"/>
    </ligand>
</feature>
<dbReference type="RefSeq" id="WP_151150384.1">
    <property type="nucleotide sequence ID" value="NZ_WAIE01000002.1"/>
</dbReference>
<feature type="binding site" evidence="4">
    <location>
        <position position="323"/>
    </location>
    <ligand>
        <name>S-adenosyl-L-methionine</name>
        <dbReference type="ChEBI" id="CHEBI:59789"/>
    </ligand>
</feature>
<evidence type="ECO:0000313" key="8">
    <source>
        <dbReference type="Proteomes" id="UP000438699"/>
    </source>
</evidence>
<dbReference type="AlphaFoldDB" id="A0A6N6N383"/>
<evidence type="ECO:0000256" key="3">
    <source>
        <dbReference type="ARBA" id="ARBA00022691"/>
    </source>
</evidence>
<comment type="caution">
    <text evidence="7">The sequence shown here is derived from an EMBL/GenBank/DDBJ whole genome shotgun (WGS) entry which is preliminary data.</text>
</comment>
<dbReference type="OrthoDB" id="9804590at2"/>
<feature type="domain" description="TRAM" evidence="6">
    <location>
        <begin position="1"/>
        <end position="58"/>
    </location>
</feature>
<keyword evidence="8" id="KW-1185">Reference proteome</keyword>
<dbReference type="PANTHER" id="PTHR11061">
    <property type="entry name" value="RNA M5U METHYLTRANSFERASE"/>
    <property type="match status" value="1"/>
</dbReference>
<dbReference type="SUPFAM" id="SSF50249">
    <property type="entry name" value="Nucleic acid-binding proteins"/>
    <property type="match status" value="1"/>
</dbReference>
<dbReference type="PROSITE" id="PS51687">
    <property type="entry name" value="SAM_MT_RNA_M5U"/>
    <property type="match status" value="1"/>
</dbReference>
<feature type="active site" evidence="5">
    <location>
        <position position="417"/>
    </location>
</feature>
<dbReference type="InterPro" id="IPR002792">
    <property type="entry name" value="TRAM_dom"/>
</dbReference>
<dbReference type="InterPro" id="IPR010280">
    <property type="entry name" value="U5_MeTrfase_fam"/>
</dbReference>
<dbReference type="SUPFAM" id="SSF53335">
    <property type="entry name" value="S-adenosyl-L-methionine-dependent methyltransferases"/>
    <property type="match status" value="1"/>
</dbReference>
<dbReference type="FunFam" id="2.40.50.140:FF:000097">
    <property type="entry name" value="23S rRNA (uracil(1939)-C(5))-methyltransferase RlmD"/>
    <property type="match status" value="1"/>
</dbReference>
<dbReference type="Gene3D" id="2.40.50.140">
    <property type="entry name" value="Nucleic acid-binding proteins"/>
    <property type="match status" value="1"/>
</dbReference>
<dbReference type="EC" id="2.1.1.190" evidence="7"/>
<comment type="similarity">
    <text evidence="4">Belongs to the class I-like SAM-binding methyltransferase superfamily. RNA M5U methyltransferase family.</text>
</comment>
<proteinExistence type="inferred from homology"/>
<dbReference type="Gene3D" id="2.40.50.1070">
    <property type="match status" value="1"/>
</dbReference>
<feature type="binding site" evidence="4">
    <location>
        <position position="344"/>
    </location>
    <ligand>
        <name>S-adenosyl-L-methionine</name>
        <dbReference type="ChEBI" id="CHEBI:59789"/>
    </ligand>
</feature>
<dbReference type="Pfam" id="PF01938">
    <property type="entry name" value="TRAM"/>
    <property type="match status" value="1"/>
</dbReference>
<evidence type="ECO:0000256" key="4">
    <source>
        <dbReference type="PROSITE-ProRule" id="PRU01024"/>
    </source>
</evidence>
<dbReference type="Pfam" id="PF05958">
    <property type="entry name" value="tRNA_U5-meth_tr"/>
    <property type="match status" value="1"/>
</dbReference>
<dbReference type="PROSITE" id="PS01230">
    <property type="entry name" value="TRMA_1"/>
    <property type="match status" value="1"/>
</dbReference>